<dbReference type="KEGG" id="bha:BH0375"/>
<feature type="domain" description="PepSY" evidence="2">
    <location>
        <begin position="50"/>
        <end position="107"/>
    </location>
</feature>
<dbReference type="InterPro" id="IPR025711">
    <property type="entry name" value="PepSY"/>
</dbReference>
<evidence type="ECO:0000256" key="1">
    <source>
        <dbReference type="SAM" id="MobiDB-lite"/>
    </source>
</evidence>
<dbReference type="RefSeq" id="WP_010896554.1">
    <property type="nucleotide sequence ID" value="NC_002570.2"/>
</dbReference>
<accession>Q9KFU6</accession>
<dbReference type="HOGENOM" id="CLU_067057_2_2_9"/>
<protein>
    <submittedName>
        <fullName evidence="3">BH0375 protein</fullName>
    </submittedName>
</protein>
<evidence type="ECO:0000313" key="3">
    <source>
        <dbReference type="EMBL" id="BAB04094.1"/>
    </source>
</evidence>
<dbReference type="PIR" id="G83696">
    <property type="entry name" value="G83696"/>
</dbReference>
<evidence type="ECO:0000259" key="2">
    <source>
        <dbReference type="Pfam" id="PF03413"/>
    </source>
</evidence>
<gene>
    <name evidence="3" type="ordered locus">BH0375</name>
</gene>
<dbReference type="Pfam" id="PF03413">
    <property type="entry name" value="PepSY"/>
    <property type="match status" value="2"/>
</dbReference>
<dbReference type="AlphaFoldDB" id="Q9KFU6"/>
<dbReference type="Gene3D" id="3.10.450.40">
    <property type="match status" value="2"/>
</dbReference>
<dbReference type="Proteomes" id="UP000001258">
    <property type="component" value="Chromosome"/>
</dbReference>
<name>Q9KFU6_HALH5</name>
<feature type="domain" description="PepSY" evidence="2">
    <location>
        <begin position="131"/>
        <end position="191"/>
    </location>
</feature>
<feature type="region of interest" description="Disordered" evidence="1">
    <location>
        <begin position="108"/>
        <end position="130"/>
    </location>
</feature>
<proteinExistence type="predicted"/>
<dbReference type="OrthoDB" id="5361545at2"/>
<reference evidence="3 4" key="1">
    <citation type="journal article" date="2000" name="Nucleic Acids Res.">
        <title>Complete genome sequence of the alkaliphilic bacterium Bacillus halodurans and genomic sequence comparison with Bacillus subtilis.</title>
        <authorList>
            <person name="Takami H."/>
            <person name="Nakasone K."/>
            <person name="Takaki Y."/>
            <person name="Maeno G."/>
            <person name="Sasaki R."/>
            <person name="Masui N."/>
            <person name="Fuji F."/>
            <person name="Hirama C."/>
            <person name="Nakamura Y."/>
            <person name="Ogasawara N."/>
            <person name="Kuhara S."/>
            <person name="Horikoshi K."/>
        </authorList>
    </citation>
    <scope>NUCLEOTIDE SEQUENCE [LARGE SCALE GENOMIC DNA]</scope>
    <source>
        <strain evidence="4">ATCC BAA-125 / DSM 18197 / FERM 7344 / JCM 9153 / C-125</strain>
    </source>
</reference>
<dbReference type="STRING" id="272558.gene:10726228"/>
<dbReference type="eggNOG" id="COG3212">
    <property type="taxonomic scope" value="Bacteria"/>
</dbReference>
<dbReference type="EMBL" id="BA000004">
    <property type="protein sequence ID" value="BAB04094.1"/>
    <property type="molecule type" value="Genomic_DNA"/>
</dbReference>
<sequence length="194" mass="21401">MRKLMIPIVAGVVIAGGVTVGAQVFAKEDDSAQFKQVHQAESVSADNEGLTLAEASDIALERAGNGVVTEAEKDRDNGRVVYEIEVKNDDDEYDFKIDQQTGEILKEKQEQRKGSKPREGHSSSKGSEAVISMDEAKEIALKEVSGKIDDIELERENGSLVYEVEIESDHYDDDDVTVYVDAMTGNVLYVEWDD</sequence>
<feature type="compositionally biased region" description="Basic and acidic residues" evidence="1">
    <location>
        <begin position="108"/>
        <end position="122"/>
    </location>
</feature>
<evidence type="ECO:0000313" key="4">
    <source>
        <dbReference type="Proteomes" id="UP000001258"/>
    </source>
</evidence>
<organism evidence="3 4">
    <name type="scientific">Halalkalibacterium halodurans (strain ATCC BAA-125 / DSM 18197 / FERM 7344 / JCM 9153 / C-125)</name>
    <name type="common">Bacillus halodurans</name>
    <dbReference type="NCBI Taxonomy" id="272558"/>
    <lineage>
        <taxon>Bacteria</taxon>
        <taxon>Bacillati</taxon>
        <taxon>Bacillota</taxon>
        <taxon>Bacilli</taxon>
        <taxon>Bacillales</taxon>
        <taxon>Bacillaceae</taxon>
        <taxon>Halalkalibacterium (ex Joshi et al. 2022)</taxon>
    </lineage>
</organism>
<keyword evidence="4" id="KW-1185">Reference proteome</keyword>